<comment type="caution">
    <text evidence="2">The sequence shown here is derived from an EMBL/GenBank/DDBJ whole genome shotgun (WGS) entry which is preliminary data.</text>
</comment>
<protein>
    <submittedName>
        <fullName evidence="2">Uncharacterized protein</fullName>
    </submittedName>
</protein>
<proteinExistence type="predicted"/>
<gene>
    <name evidence="2" type="ORF">LCGC14_1423920</name>
</gene>
<feature type="region of interest" description="Disordered" evidence="1">
    <location>
        <begin position="1"/>
        <end position="28"/>
    </location>
</feature>
<accession>A0A0F9KBL4</accession>
<name>A0A0F9KBL4_9ZZZZ</name>
<dbReference type="AlphaFoldDB" id="A0A0F9KBL4"/>
<dbReference type="EMBL" id="LAZR01009529">
    <property type="protein sequence ID" value="KKM72091.1"/>
    <property type="molecule type" value="Genomic_DNA"/>
</dbReference>
<organism evidence="2">
    <name type="scientific">marine sediment metagenome</name>
    <dbReference type="NCBI Taxonomy" id="412755"/>
    <lineage>
        <taxon>unclassified sequences</taxon>
        <taxon>metagenomes</taxon>
        <taxon>ecological metagenomes</taxon>
    </lineage>
</organism>
<sequence>MRGTHRSRSLGAPSLRRRHRTYQSSKPTLDAEADAILAKSDEEIMADAIIEYGNEKGASAAADAVKKGLLLVV</sequence>
<evidence type="ECO:0000313" key="2">
    <source>
        <dbReference type="EMBL" id="KKM72091.1"/>
    </source>
</evidence>
<feature type="non-terminal residue" evidence="2">
    <location>
        <position position="73"/>
    </location>
</feature>
<reference evidence="2" key="1">
    <citation type="journal article" date="2015" name="Nature">
        <title>Complex archaea that bridge the gap between prokaryotes and eukaryotes.</title>
        <authorList>
            <person name="Spang A."/>
            <person name="Saw J.H."/>
            <person name="Jorgensen S.L."/>
            <person name="Zaremba-Niedzwiedzka K."/>
            <person name="Martijn J."/>
            <person name="Lind A.E."/>
            <person name="van Eijk R."/>
            <person name="Schleper C."/>
            <person name="Guy L."/>
            <person name="Ettema T.J."/>
        </authorList>
    </citation>
    <scope>NUCLEOTIDE SEQUENCE</scope>
</reference>
<evidence type="ECO:0000256" key="1">
    <source>
        <dbReference type="SAM" id="MobiDB-lite"/>
    </source>
</evidence>